<keyword evidence="3" id="KW-0689">Ribosomal protein</keyword>
<dbReference type="Gene3D" id="3.40.630.30">
    <property type="match status" value="1"/>
</dbReference>
<comment type="function">
    <text evidence="1">Acetylates the N-terminal alanine of ribosomal protein bS18.</text>
</comment>
<dbReference type="EMBL" id="CP073708">
    <property type="protein sequence ID" value="QUO41974.1"/>
    <property type="molecule type" value="Genomic_DNA"/>
</dbReference>
<comment type="catalytic activity">
    <reaction evidence="1">
        <text>N-terminal L-alanyl-[ribosomal protein bS18] + acetyl-CoA = N-terminal N(alpha)-acetyl-L-alanyl-[ribosomal protein bS18] + CoA + H(+)</text>
        <dbReference type="Rhea" id="RHEA:43756"/>
        <dbReference type="Rhea" id="RHEA-COMP:10676"/>
        <dbReference type="Rhea" id="RHEA-COMP:10677"/>
        <dbReference type="ChEBI" id="CHEBI:15378"/>
        <dbReference type="ChEBI" id="CHEBI:57287"/>
        <dbReference type="ChEBI" id="CHEBI:57288"/>
        <dbReference type="ChEBI" id="CHEBI:64718"/>
        <dbReference type="ChEBI" id="CHEBI:83683"/>
        <dbReference type="EC" id="2.3.1.266"/>
    </reaction>
</comment>
<dbReference type="PANTHER" id="PTHR43617:SF20">
    <property type="entry name" value="N-ALPHA-ACETYLTRANSFERASE RIMI"/>
    <property type="match status" value="1"/>
</dbReference>
<comment type="similarity">
    <text evidence="1">Belongs to the acetyltransferase family. RimI subfamily.</text>
</comment>
<organism evidence="3 5">
    <name type="scientific">Brevibacillus composti</name>
    <dbReference type="NCBI Taxonomy" id="2796470"/>
    <lineage>
        <taxon>Bacteria</taxon>
        <taxon>Bacillati</taxon>
        <taxon>Bacillota</taxon>
        <taxon>Bacilli</taxon>
        <taxon>Bacillales</taxon>
        <taxon>Paenibacillaceae</taxon>
        <taxon>Brevibacillus</taxon>
    </lineage>
</organism>
<accession>A0A7T5ELM4</accession>
<sequence length="154" mass="17771">MSEQTDLVFRLMALEDVDAVWELERLAFPTPWPRDAFVNELTINPNARYVVAVRDGQVIAYCGMWIVLDEAHITNVAVHPACRGQKIGERLMRQMMGLAYLYGARGMTLEVRPSNTVARNMYAKLGFTEQGRRKRYYSDNDEDALIMWVTLHEE</sequence>
<reference evidence="3 5" key="1">
    <citation type="submission" date="2020-12" db="EMBL/GenBank/DDBJ databases">
        <title>strain FJAT-54423T represents a novel species of the genus Brevibacillus.</title>
        <authorList>
            <person name="Tang R."/>
        </authorList>
    </citation>
    <scope>NUCLEOTIDE SEQUENCE [LARGE SCALE GENOMIC DNA]</scope>
    <source>
        <strain evidence="3 5">FJAT-54423</strain>
    </source>
</reference>
<proteinExistence type="inferred from homology"/>
<evidence type="ECO:0000313" key="4">
    <source>
        <dbReference type="EMBL" id="QUO41974.1"/>
    </source>
</evidence>
<protein>
    <recommendedName>
        <fullName evidence="1">[Ribosomal protein bS18]-alanine N-acetyltransferase</fullName>
        <ecNumber evidence="1">2.3.1.266</ecNumber>
    </recommendedName>
</protein>
<dbReference type="EC" id="2.3.1.266" evidence="1"/>
<dbReference type="GO" id="GO:0005840">
    <property type="term" value="C:ribosome"/>
    <property type="evidence" value="ECO:0007669"/>
    <property type="project" value="UniProtKB-KW"/>
</dbReference>
<dbReference type="PANTHER" id="PTHR43617">
    <property type="entry name" value="L-AMINO ACID N-ACETYLTRANSFERASE"/>
    <property type="match status" value="1"/>
</dbReference>
<dbReference type="RefSeq" id="WP_198828458.1">
    <property type="nucleotide sequence ID" value="NZ_CP066308.1"/>
</dbReference>
<dbReference type="CDD" id="cd04301">
    <property type="entry name" value="NAT_SF"/>
    <property type="match status" value="1"/>
</dbReference>
<feature type="domain" description="N-acetyltransferase" evidence="2">
    <location>
        <begin position="7"/>
        <end position="152"/>
    </location>
</feature>
<dbReference type="KEGG" id="bcop:JD108_02605"/>
<dbReference type="AlphaFoldDB" id="A0A7T5ELM4"/>
<evidence type="ECO:0000259" key="2">
    <source>
        <dbReference type="PROSITE" id="PS51186"/>
    </source>
</evidence>
<dbReference type="InterPro" id="IPR016181">
    <property type="entry name" value="Acyl_CoA_acyltransferase"/>
</dbReference>
<dbReference type="SUPFAM" id="SSF55729">
    <property type="entry name" value="Acyl-CoA N-acyltransferases (Nat)"/>
    <property type="match status" value="1"/>
</dbReference>
<comment type="subcellular location">
    <subcellularLocation>
        <location evidence="1">Cytoplasm</location>
    </subcellularLocation>
</comment>
<dbReference type="PROSITE" id="PS51186">
    <property type="entry name" value="GNAT"/>
    <property type="match status" value="1"/>
</dbReference>
<dbReference type="GO" id="GO:0005737">
    <property type="term" value="C:cytoplasm"/>
    <property type="evidence" value="ECO:0007669"/>
    <property type="project" value="UniProtKB-SubCell"/>
</dbReference>
<dbReference type="EMBL" id="CP066308">
    <property type="protein sequence ID" value="QQE74890.1"/>
    <property type="molecule type" value="Genomic_DNA"/>
</dbReference>
<dbReference type="GO" id="GO:0008999">
    <property type="term" value="F:protein-N-terminal-alanine acetyltransferase activity"/>
    <property type="evidence" value="ECO:0007669"/>
    <property type="project" value="UniProtKB-EC"/>
</dbReference>
<dbReference type="NCBIfam" id="TIGR01575">
    <property type="entry name" value="rimI"/>
    <property type="match status" value="1"/>
</dbReference>
<dbReference type="InterPro" id="IPR050276">
    <property type="entry name" value="MshD_Acetyltransferase"/>
</dbReference>
<keyword evidence="1" id="KW-0963">Cytoplasm</keyword>
<name>A0A7T5ELM4_9BACL</name>
<keyword evidence="3" id="KW-0808">Transferase</keyword>
<dbReference type="Pfam" id="PF00583">
    <property type="entry name" value="Acetyltransf_1"/>
    <property type="match status" value="1"/>
</dbReference>
<evidence type="ECO:0000313" key="6">
    <source>
        <dbReference type="Proteomes" id="UP000677234"/>
    </source>
</evidence>
<dbReference type="InterPro" id="IPR006464">
    <property type="entry name" value="AcTrfase_RimI/Ard1"/>
</dbReference>
<gene>
    <name evidence="3" type="primary">rimI</name>
    <name evidence="3" type="ORF">JD108_02605</name>
    <name evidence="4" type="ORF">KDJ56_02605</name>
</gene>
<evidence type="ECO:0000313" key="5">
    <source>
        <dbReference type="Proteomes" id="UP000595847"/>
    </source>
</evidence>
<dbReference type="Proteomes" id="UP000677234">
    <property type="component" value="Chromosome"/>
</dbReference>
<keyword evidence="6" id="KW-1185">Reference proteome</keyword>
<dbReference type="InterPro" id="IPR000182">
    <property type="entry name" value="GNAT_dom"/>
</dbReference>
<keyword evidence="3" id="KW-0687">Ribonucleoprotein</keyword>
<dbReference type="Proteomes" id="UP000595847">
    <property type="component" value="Chromosome"/>
</dbReference>
<evidence type="ECO:0000313" key="3">
    <source>
        <dbReference type="EMBL" id="QQE74890.1"/>
    </source>
</evidence>
<reference evidence="4" key="2">
    <citation type="submission" date="2021-04" db="EMBL/GenBank/DDBJ databases">
        <title>Brevibacillus composti FJAT-54423, complete genome.</title>
        <authorList>
            <person name="Tang R."/>
        </authorList>
    </citation>
    <scope>NUCLEOTIDE SEQUENCE</scope>
    <source>
        <strain evidence="4">FJAT-54424</strain>
    </source>
</reference>
<evidence type="ECO:0000256" key="1">
    <source>
        <dbReference type="RuleBase" id="RU363094"/>
    </source>
</evidence>